<feature type="domain" description="DNA2/NAM7 helicase helicase" evidence="6">
    <location>
        <begin position="285"/>
        <end position="568"/>
    </location>
</feature>
<evidence type="ECO:0000256" key="5">
    <source>
        <dbReference type="SAM" id="Coils"/>
    </source>
</evidence>
<dbReference type="InterPro" id="IPR045055">
    <property type="entry name" value="DNA2/NAM7-like"/>
</dbReference>
<reference evidence="8 9" key="1">
    <citation type="journal article" date="2013" name="Genome Biol.">
        <title>Genome of Acanthamoeba castellanii highlights extensive lateral gene transfer and early evolution of tyrosine kinase signaling.</title>
        <authorList>
            <person name="Clarke M."/>
            <person name="Lohan A.J."/>
            <person name="Liu B."/>
            <person name="Lagkouvardos I."/>
            <person name="Roy S."/>
            <person name="Zafar N."/>
            <person name="Bertelli C."/>
            <person name="Schilde C."/>
            <person name="Kianianmomeni A."/>
            <person name="Burglin T.R."/>
            <person name="Frech C."/>
            <person name="Turcotte B."/>
            <person name="Kopec K.O."/>
            <person name="Synnott J.M."/>
            <person name="Choo C."/>
            <person name="Paponov I."/>
            <person name="Finkler A."/>
            <person name="Soon Heng Tan C."/>
            <person name="Hutchins A.P."/>
            <person name="Weinmeier T."/>
            <person name="Rattei T."/>
            <person name="Chu J.S."/>
            <person name="Gimenez G."/>
            <person name="Irimia M."/>
            <person name="Rigden D.J."/>
            <person name="Fitzpatrick D.A."/>
            <person name="Lorenzo-Morales J."/>
            <person name="Bateman A."/>
            <person name="Chiu C.H."/>
            <person name="Tang P."/>
            <person name="Hegemann P."/>
            <person name="Fromm H."/>
            <person name="Raoult D."/>
            <person name="Greub G."/>
            <person name="Miranda-Saavedra D."/>
            <person name="Chen N."/>
            <person name="Nash P."/>
            <person name="Ginger M.L."/>
            <person name="Horn M."/>
            <person name="Schaap P."/>
            <person name="Caler L."/>
            <person name="Loftus B."/>
        </authorList>
    </citation>
    <scope>NUCLEOTIDE SEQUENCE [LARGE SCALE GENOMIC DNA]</scope>
    <source>
        <strain evidence="8 9">Neff</strain>
    </source>
</reference>
<dbReference type="InterPro" id="IPR047187">
    <property type="entry name" value="SF1_C_Upf1"/>
</dbReference>
<keyword evidence="1" id="KW-0547">Nucleotide-binding</keyword>
<dbReference type="PANTHER" id="PTHR10887:SF495">
    <property type="entry name" value="HELICASE SENATAXIN ISOFORM X1-RELATED"/>
    <property type="match status" value="1"/>
</dbReference>
<organism evidence="8 9">
    <name type="scientific">Acanthamoeba castellanii (strain ATCC 30010 / Neff)</name>
    <dbReference type="NCBI Taxonomy" id="1257118"/>
    <lineage>
        <taxon>Eukaryota</taxon>
        <taxon>Amoebozoa</taxon>
        <taxon>Discosea</taxon>
        <taxon>Longamoebia</taxon>
        <taxon>Centramoebida</taxon>
        <taxon>Acanthamoebidae</taxon>
        <taxon>Acanthamoeba</taxon>
    </lineage>
</organism>
<keyword evidence="4" id="KW-0067">ATP-binding</keyword>
<keyword evidence="2" id="KW-0378">Hydrolase</keyword>
<dbReference type="Gene3D" id="3.40.50.300">
    <property type="entry name" value="P-loop containing nucleotide triphosphate hydrolases"/>
    <property type="match status" value="2"/>
</dbReference>
<dbReference type="GO" id="GO:0004386">
    <property type="term" value="F:helicase activity"/>
    <property type="evidence" value="ECO:0007669"/>
    <property type="project" value="UniProtKB-KW"/>
</dbReference>
<dbReference type="PANTHER" id="PTHR10887">
    <property type="entry name" value="DNA2/NAM7 HELICASE FAMILY"/>
    <property type="match status" value="1"/>
</dbReference>
<evidence type="ECO:0000256" key="2">
    <source>
        <dbReference type="ARBA" id="ARBA00022801"/>
    </source>
</evidence>
<dbReference type="InterPro" id="IPR027417">
    <property type="entry name" value="P-loop_NTPase"/>
</dbReference>
<dbReference type="OrthoDB" id="6513042at2759"/>
<dbReference type="KEGG" id="acan:ACA1_228380"/>
<dbReference type="InterPro" id="IPR041679">
    <property type="entry name" value="DNA2/NAM7-like_C"/>
</dbReference>
<evidence type="ECO:0000259" key="6">
    <source>
        <dbReference type="Pfam" id="PF13086"/>
    </source>
</evidence>
<dbReference type="RefSeq" id="XP_004346532.1">
    <property type="nucleotide sequence ID" value="XM_004346482.1"/>
</dbReference>
<evidence type="ECO:0000256" key="4">
    <source>
        <dbReference type="ARBA" id="ARBA00022840"/>
    </source>
</evidence>
<dbReference type="STRING" id="1257118.L8H8R0"/>
<evidence type="ECO:0000256" key="3">
    <source>
        <dbReference type="ARBA" id="ARBA00022806"/>
    </source>
</evidence>
<dbReference type="VEuPathDB" id="AmoebaDB:ACA1_228380"/>
<keyword evidence="9" id="KW-1185">Reference proteome</keyword>
<feature type="domain" description="DNA2/NAM7 helicase-like C-terminal" evidence="7">
    <location>
        <begin position="575"/>
        <end position="771"/>
    </location>
</feature>
<dbReference type="GO" id="GO:0005694">
    <property type="term" value="C:chromosome"/>
    <property type="evidence" value="ECO:0007669"/>
    <property type="project" value="UniProtKB-ARBA"/>
</dbReference>
<dbReference type="Pfam" id="PF13086">
    <property type="entry name" value="AAA_11"/>
    <property type="match status" value="1"/>
</dbReference>
<dbReference type="InterPro" id="IPR041677">
    <property type="entry name" value="DNA2/NAM7_AAA_11"/>
</dbReference>
<proteinExistence type="predicted"/>
<name>L8H8R0_ACACF</name>
<sequence length="799" mass="90789">MKSLRRGVGTSDAMRMRISAEERVRSNPRERFKKRNSINSDSQFRRLSEWNFGQEPSVELDNGPTTEIDRKVEEVLQARRAEREQRAQGSRNPQHGVGTKLIQLPGTIPALEQKRRREQEAQRRRELLSPSLDPLHAIILGWDYFNLEASHKREDLRQVPIRFSSAEDYIRIFRPLLVEEFRASLEQDKEEDEFPHVQQVKLSSLDKVDSFHVVHFKYKVEPDRHARDFFENDILLIADQRNILLKGKAQWLRMGQLYFVKKGLPYNDHAPRVQGPHVRRAPTLASLCESDSFVLLQGPPGTGKTKTILGILSSSLIMSRLSQATQTDPNNKRNPVLVCAPSNAAVDEICMRLLEDGLFNESSVHPMVKAITLASLLDAESDKGNSVLKKEQVEFEGFRTKTDATRKELEQVLKKISALQTELTDLRKRREESLASSGGLGLTPDEKAEFAKESELRRELTELHNGKAKLGKEISRFHETRKKYGSRVSKLRKQMELQILNETDIVLTTLSGSGSDILSHMSHGFETVVIDEAAQAVEMATLIPLKYDCRRCILVGDPNQLPATVISQAASSFLYAQSLFQRLQKAGHPVIMLDVQYRMHPLIREFPSKHFYDNRLTDGPNIDTSQSGLYNQPYHADPSFQPFLFYDLCKGVEEQGARGQSYVNPAEATFCLQLFQDLCSRFPHIESGVITPYKQQYFLLQRTFAAALDKATYSAIDINTIDGFQGREKDVIIFSCVRAHETKGIGFLSDIRRMNVALTRAKFGLFVVGKSTALLNNPHWGALVNHAKEKQLSCSLIYR</sequence>
<dbReference type="AlphaFoldDB" id="L8H8R0"/>
<protein>
    <submittedName>
        <fullName evidence="8">DNAbinding protein SMUBP-2, putative</fullName>
    </submittedName>
</protein>
<dbReference type="GO" id="GO:0016787">
    <property type="term" value="F:hydrolase activity"/>
    <property type="evidence" value="ECO:0007669"/>
    <property type="project" value="UniProtKB-KW"/>
</dbReference>
<dbReference type="GO" id="GO:0005524">
    <property type="term" value="F:ATP binding"/>
    <property type="evidence" value="ECO:0007669"/>
    <property type="project" value="UniProtKB-KW"/>
</dbReference>
<dbReference type="CDD" id="cd18808">
    <property type="entry name" value="SF1_C_Upf1"/>
    <property type="match status" value="1"/>
</dbReference>
<dbReference type="Pfam" id="PF13087">
    <property type="entry name" value="AAA_12"/>
    <property type="match status" value="1"/>
</dbReference>
<keyword evidence="3" id="KW-0347">Helicase</keyword>
<dbReference type="SUPFAM" id="SSF52540">
    <property type="entry name" value="P-loop containing nucleoside triphosphate hydrolases"/>
    <property type="match status" value="1"/>
</dbReference>
<keyword evidence="5" id="KW-0175">Coiled coil</keyword>
<dbReference type="GeneID" id="14922490"/>
<gene>
    <name evidence="8" type="ORF">ACA1_228380</name>
</gene>
<evidence type="ECO:0000313" key="8">
    <source>
        <dbReference type="EMBL" id="ELR21587.1"/>
    </source>
</evidence>
<dbReference type="FunFam" id="3.40.50.300:FF:000326">
    <property type="entry name" value="P-loop containing nucleoside triphosphate hydrolase"/>
    <property type="match status" value="1"/>
</dbReference>
<dbReference type="EMBL" id="KB007901">
    <property type="protein sequence ID" value="ELR21587.1"/>
    <property type="molecule type" value="Genomic_DNA"/>
</dbReference>
<evidence type="ECO:0000259" key="7">
    <source>
        <dbReference type="Pfam" id="PF13087"/>
    </source>
</evidence>
<evidence type="ECO:0000256" key="1">
    <source>
        <dbReference type="ARBA" id="ARBA00022741"/>
    </source>
</evidence>
<feature type="coiled-coil region" evidence="5">
    <location>
        <begin position="402"/>
        <end position="436"/>
    </location>
</feature>
<accession>L8H8R0</accession>
<dbReference type="CDD" id="cd18042">
    <property type="entry name" value="DEXXQc_SETX"/>
    <property type="match status" value="1"/>
</dbReference>
<dbReference type="OMA" id="AEIVCCT"/>
<dbReference type="Proteomes" id="UP000011083">
    <property type="component" value="Unassembled WGS sequence"/>
</dbReference>
<evidence type="ECO:0000313" key="9">
    <source>
        <dbReference type="Proteomes" id="UP000011083"/>
    </source>
</evidence>